<keyword evidence="4 11" id="KW-0812">Transmembrane</keyword>
<keyword evidence="8" id="KW-0675">Receptor</keyword>
<evidence type="ECO:0000256" key="5">
    <source>
        <dbReference type="ARBA" id="ARBA00022725"/>
    </source>
</evidence>
<keyword evidence="3" id="KW-0716">Sensory transduction</keyword>
<feature type="transmembrane region" description="Helical" evidence="11">
    <location>
        <begin position="80"/>
        <end position="99"/>
    </location>
</feature>
<name>A0AAD8EGW9_DIPPU</name>
<feature type="transmembrane region" description="Helical" evidence="11">
    <location>
        <begin position="111"/>
        <end position="129"/>
    </location>
</feature>
<dbReference type="InterPro" id="IPR004117">
    <property type="entry name" value="7tm6_olfct_rcpt"/>
</dbReference>
<evidence type="ECO:0000313" key="12">
    <source>
        <dbReference type="EMBL" id="KAJ9589499.1"/>
    </source>
</evidence>
<dbReference type="GO" id="GO:0004984">
    <property type="term" value="F:olfactory receptor activity"/>
    <property type="evidence" value="ECO:0007669"/>
    <property type="project" value="InterPro"/>
</dbReference>
<keyword evidence="2" id="KW-1003">Cell membrane</keyword>
<proteinExistence type="predicted"/>
<dbReference type="GO" id="GO:0007165">
    <property type="term" value="P:signal transduction"/>
    <property type="evidence" value="ECO:0007669"/>
    <property type="project" value="UniProtKB-KW"/>
</dbReference>
<reference evidence="12" key="1">
    <citation type="journal article" date="2023" name="IScience">
        <title>Live-bearing cockroach genome reveals convergent evolutionary mechanisms linked to viviparity in insects and beyond.</title>
        <authorList>
            <person name="Fouks B."/>
            <person name="Harrison M.C."/>
            <person name="Mikhailova A.A."/>
            <person name="Marchal E."/>
            <person name="English S."/>
            <person name="Carruthers M."/>
            <person name="Jennings E.C."/>
            <person name="Chiamaka E.L."/>
            <person name="Frigard R.A."/>
            <person name="Pippel M."/>
            <person name="Attardo G.M."/>
            <person name="Benoit J.B."/>
            <person name="Bornberg-Bauer E."/>
            <person name="Tobe S.S."/>
        </authorList>
    </citation>
    <scope>NUCLEOTIDE SEQUENCE</scope>
    <source>
        <strain evidence="12">Stay&amp;Tobe</strain>
    </source>
</reference>
<accession>A0AAD8EGW9</accession>
<evidence type="ECO:0000256" key="9">
    <source>
        <dbReference type="ARBA" id="ARBA00023224"/>
    </source>
</evidence>
<evidence type="ECO:0000256" key="7">
    <source>
        <dbReference type="ARBA" id="ARBA00023136"/>
    </source>
</evidence>
<comment type="caution">
    <text evidence="12">The sequence shown here is derived from an EMBL/GenBank/DDBJ whole genome shotgun (WGS) entry which is preliminary data.</text>
</comment>
<evidence type="ECO:0000256" key="2">
    <source>
        <dbReference type="ARBA" id="ARBA00022475"/>
    </source>
</evidence>
<dbReference type="EMBL" id="JASPKZ010004937">
    <property type="protein sequence ID" value="KAJ9589499.1"/>
    <property type="molecule type" value="Genomic_DNA"/>
</dbReference>
<dbReference type="AlphaFoldDB" id="A0AAD8EGW9"/>
<evidence type="ECO:0000256" key="11">
    <source>
        <dbReference type="SAM" id="Phobius"/>
    </source>
</evidence>
<dbReference type="GO" id="GO:0005549">
    <property type="term" value="F:odorant binding"/>
    <property type="evidence" value="ECO:0007669"/>
    <property type="project" value="InterPro"/>
</dbReference>
<feature type="transmembrane region" description="Helical" evidence="11">
    <location>
        <begin position="234"/>
        <end position="252"/>
    </location>
</feature>
<feature type="region of interest" description="Disordered" evidence="10">
    <location>
        <begin position="1"/>
        <end position="26"/>
    </location>
</feature>
<evidence type="ECO:0000256" key="6">
    <source>
        <dbReference type="ARBA" id="ARBA00022989"/>
    </source>
</evidence>
<evidence type="ECO:0000256" key="3">
    <source>
        <dbReference type="ARBA" id="ARBA00022606"/>
    </source>
</evidence>
<gene>
    <name evidence="12" type="ORF">L9F63_017316</name>
</gene>
<organism evidence="12 13">
    <name type="scientific">Diploptera punctata</name>
    <name type="common">Pacific beetle cockroach</name>
    <dbReference type="NCBI Taxonomy" id="6984"/>
    <lineage>
        <taxon>Eukaryota</taxon>
        <taxon>Metazoa</taxon>
        <taxon>Ecdysozoa</taxon>
        <taxon>Arthropoda</taxon>
        <taxon>Hexapoda</taxon>
        <taxon>Insecta</taxon>
        <taxon>Pterygota</taxon>
        <taxon>Neoptera</taxon>
        <taxon>Polyneoptera</taxon>
        <taxon>Dictyoptera</taxon>
        <taxon>Blattodea</taxon>
        <taxon>Blaberoidea</taxon>
        <taxon>Blaberidae</taxon>
        <taxon>Diplopterinae</taxon>
        <taxon>Diploptera</taxon>
    </lineage>
</organism>
<dbReference type="GO" id="GO:0005886">
    <property type="term" value="C:plasma membrane"/>
    <property type="evidence" value="ECO:0007669"/>
    <property type="project" value="UniProtKB-SubCell"/>
</dbReference>
<reference evidence="12" key="2">
    <citation type="submission" date="2023-05" db="EMBL/GenBank/DDBJ databases">
        <authorList>
            <person name="Fouks B."/>
        </authorList>
    </citation>
    <scope>NUCLEOTIDE SEQUENCE</scope>
    <source>
        <strain evidence="12">Stay&amp;Tobe</strain>
        <tissue evidence="12">Testes</tissue>
    </source>
</reference>
<dbReference type="PANTHER" id="PTHR21137:SF35">
    <property type="entry name" value="ODORANT RECEPTOR 19A-RELATED"/>
    <property type="match status" value="1"/>
</dbReference>
<keyword evidence="9" id="KW-0807">Transducer</keyword>
<keyword evidence="5" id="KW-0552">Olfaction</keyword>
<dbReference type="PANTHER" id="PTHR21137">
    <property type="entry name" value="ODORANT RECEPTOR"/>
    <property type="match status" value="1"/>
</dbReference>
<protein>
    <recommendedName>
        <fullName evidence="14">Odorant receptor</fullName>
    </recommendedName>
</protein>
<keyword evidence="6 11" id="KW-1133">Transmembrane helix</keyword>
<evidence type="ECO:0000256" key="8">
    <source>
        <dbReference type="ARBA" id="ARBA00023170"/>
    </source>
</evidence>
<evidence type="ECO:0000256" key="10">
    <source>
        <dbReference type="SAM" id="MobiDB-lite"/>
    </source>
</evidence>
<comment type="subcellular location">
    <subcellularLocation>
        <location evidence="1">Cell membrane</location>
        <topology evidence="1">Multi-pass membrane protein</topology>
    </subcellularLocation>
</comment>
<dbReference type="Proteomes" id="UP001233999">
    <property type="component" value="Unassembled WGS sequence"/>
</dbReference>
<evidence type="ECO:0008006" key="14">
    <source>
        <dbReference type="Google" id="ProtNLM"/>
    </source>
</evidence>
<keyword evidence="13" id="KW-1185">Reference proteome</keyword>
<feature type="non-terminal residue" evidence="12">
    <location>
        <position position="1"/>
    </location>
</feature>
<keyword evidence="7 11" id="KW-0472">Membrane</keyword>
<evidence type="ECO:0000256" key="1">
    <source>
        <dbReference type="ARBA" id="ARBA00004651"/>
    </source>
</evidence>
<feature type="compositionally biased region" description="Basic and acidic residues" evidence="10">
    <location>
        <begin position="1"/>
        <end position="19"/>
    </location>
</feature>
<feature type="transmembrane region" description="Helical" evidence="11">
    <location>
        <begin position="167"/>
        <end position="186"/>
    </location>
</feature>
<evidence type="ECO:0000256" key="4">
    <source>
        <dbReference type="ARBA" id="ARBA00022692"/>
    </source>
</evidence>
<sequence>MENNKEKILNRTKQKHESATLESFQSDQDELDQNLSDTVKQNKIDFLSLNYNLLYIAGLKPPEKTKDTYWKYTIYQLYNILLHLLFLPTFLLQLYTLSYDWEDLVPTFENIAKIGISLASFLPPLLINWKKLFETMYRMETNSIFTKQSTKRDSKKMEIILETQQRVLIATKIAIAFLSVILIGWYSEPFIINYMKNWIQENNILDNKNNTRIFYTDEVRFPFSLKAPFDTSSILIYTILYIIICISLMILIMKVGTTLTFCFAMMMYISSQFMIVSKSIENIDKVGKINSKMFSNINNQQSSMQYKCKNSNTELNNEDSDISLIDDFPGVEQLVESIKEHQGGLLIWQTAYNLQWYRRSTKFKMLLIMVILQAQRPNYMYIGTVHTMSMEHFANV</sequence>
<evidence type="ECO:0000313" key="13">
    <source>
        <dbReference type="Proteomes" id="UP001233999"/>
    </source>
</evidence>